<feature type="transmembrane region" description="Helical" evidence="6">
    <location>
        <begin position="67"/>
        <end position="90"/>
    </location>
</feature>
<keyword evidence="4 6" id="KW-1133">Transmembrane helix</keyword>
<sequence length="131" mass="13892">MKAGLKTVVVLAFVLAIGFTLVILSCALWNNWLPLIVAFTFVLAPLPNSVCGRLAGSNDFTAESNTAYLSFGHFLTGTLVSSGFAIPLILLHSKLIQGPACWMSMAGGSLVYGTILVYAGLFNEGQDEMGF</sequence>
<evidence type="ECO:0000256" key="3">
    <source>
        <dbReference type="ARBA" id="ARBA00022692"/>
    </source>
</evidence>
<dbReference type="InterPro" id="IPR007262">
    <property type="entry name" value="Vps55/LEPROT"/>
</dbReference>
<comment type="caution">
    <text evidence="7">The sequence shown here is derived from an EMBL/GenBank/DDBJ whole genome shotgun (WGS) entry which is preliminary data.</text>
</comment>
<feature type="transmembrane region" description="Helical" evidence="6">
    <location>
        <begin position="7"/>
        <end position="30"/>
    </location>
</feature>
<feature type="transmembrane region" description="Helical" evidence="6">
    <location>
        <begin position="36"/>
        <end position="55"/>
    </location>
</feature>
<comment type="subcellular location">
    <subcellularLocation>
        <location evidence="1">Membrane</location>
        <topology evidence="1">Multi-pass membrane protein</topology>
    </subcellularLocation>
</comment>
<dbReference type="Pfam" id="PF04133">
    <property type="entry name" value="Vps55"/>
    <property type="match status" value="1"/>
</dbReference>
<evidence type="ECO:0000313" key="8">
    <source>
        <dbReference type="Proteomes" id="UP000812966"/>
    </source>
</evidence>
<proteinExistence type="inferred from homology"/>
<accession>A0A8K0JPJ6</accession>
<dbReference type="PANTHER" id="PTHR12050">
    <property type="entry name" value="LEPTIN RECEPTOR-RELATED"/>
    <property type="match status" value="1"/>
</dbReference>
<dbReference type="GO" id="GO:0032511">
    <property type="term" value="P:late endosome to vacuole transport via multivesicular body sorting pathway"/>
    <property type="evidence" value="ECO:0007669"/>
    <property type="project" value="TreeGrafter"/>
</dbReference>
<dbReference type="OrthoDB" id="14246at2759"/>
<keyword evidence="8" id="KW-1185">Reference proteome</keyword>
<organism evidence="7 8">
    <name type="scientific">Filobasidium floriforme</name>
    <dbReference type="NCBI Taxonomy" id="5210"/>
    <lineage>
        <taxon>Eukaryota</taxon>
        <taxon>Fungi</taxon>
        <taxon>Dikarya</taxon>
        <taxon>Basidiomycota</taxon>
        <taxon>Agaricomycotina</taxon>
        <taxon>Tremellomycetes</taxon>
        <taxon>Filobasidiales</taxon>
        <taxon>Filobasidiaceae</taxon>
        <taxon>Filobasidium</taxon>
    </lineage>
</organism>
<evidence type="ECO:0000256" key="4">
    <source>
        <dbReference type="ARBA" id="ARBA00022989"/>
    </source>
</evidence>
<reference evidence="7" key="1">
    <citation type="submission" date="2020-04" db="EMBL/GenBank/DDBJ databases">
        <title>Analysis of mating type loci in Filobasidium floriforme.</title>
        <authorList>
            <person name="Nowrousian M."/>
        </authorList>
    </citation>
    <scope>NUCLEOTIDE SEQUENCE</scope>
    <source>
        <strain evidence="7">CBS 6242</strain>
    </source>
</reference>
<keyword evidence="3 6" id="KW-0812">Transmembrane</keyword>
<dbReference type="PANTHER" id="PTHR12050:SF0">
    <property type="entry name" value="RH04491P"/>
    <property type="match status" value="1"/>
</dbReference>
<evidence type="ECO:0000256" key="5">
    <source>
        <dbReference type="ARBA" id="ARBA00023136"/>
    </source>
</evidence>
<dbReference type="PROSITE" id="PS51257">
    <property type="entry name" value="PROKAR_LIPOPROTEIN"/>
    <property type="match status" value="1"/>
</dbReference>
<evidence type="ECO:0000256" key="1">
    <source>
        <dbReference type="ARBA" id="ARBA00004141"/>
    </source>
</evidence>
<evidence type="ECO:0000313" key="7">
    <source>
        <dbReference type="EMBL" id="KAG7562926.1"/>
    </source>
</evidence>
<evidence type="ECO:0000256" key="2">
    <source>
        <dbReference type="ARBA" id="ARBA00005645"/>
    </source>
</evidence>
<keyword evidence="5 6" id="KW-0472">Membrane</keyword>
<protein>
    <recommendedName>
        <fullName evidence="9">Vacuolar protein sorting 55</fullName>
    </recommendedName>
</protein>
<feature type="transmembrane region" description="Helical" evidence="6">
    <location>
        <begin position="102"/>
        <end position="122"/>
    </location>
</feature>
<dbReference type="EMBL" id="JABELV010000023">
    <property type="protein sequence ID" value="KAG7562926.1"/>
    <property type="molecule type" value="Genomic_DNA"/>
</dbReference>
<name>A0A8K0JPJ6_9TREE</name>
<evidence type="ECO:0000256" key="6">
    <source>
        <dbReference type="SAM" id="Phobius"/>
    </source>
</evidence>
<gene>
    <name evidence="7" type="ORF">FFLO_01616</name>
</gene>
<dbReference type="GO" id="GO:0034424">
    <property type="term" value="C:Vps55/Vps68 complex"/>
    <property type="evidence" value="ECO:0007669"/>
    <property type="project" value="TreeGrafter"/>
</dbReference>
<dbReference type="Proteomes" id="UP000812966">
    <property type="component" value="Unassembled WGS sequence"/>
</dbReference>
<evidence type="ECO:0008006" key="9">
    <source>
        <dbReference type="Google" id="ProtNLM"/>
    </source>
</evidence>
<comment type="similarity">
    <text evidence="2">Belongs to the OB-RGRP/VPS55 family.</text>
</comment>
<dbReference type="AlphaFoldDB" id="A0A8K0JPJ6"/>